<feature type="transmembrane region" description="Helical" evidence="1">
    <location>
        <begin position="48"/>
        <end position="66"/>
    </location>
</feature>
<organism evidence="2 3">
    <name type="scientific">Sphingomonas naasensis</name>
    <dbReference type="NCBI Taxonomy" id="1344951"/>
    <lineage>
        <taxon>Bacteria</taxon>
        <taxon>Pseudomonadati</taxon>
        <taxon>Pseudomonadota</taxon>
        <taxon>Alphaproteobacteria</taxon>
        <taxon>Sphingomonadales</taxon>
        <taxon>Sphingomonadaceae</taxon>
        <taxon>Sphingomonas</taxon>
    </lineage>
</organism>
<feature type="transmembrane region" description="Helical" evidence="1">
    <location>
        <begin position="156"/>
        <end position="174"/>
    </location>
</feature>
<feature type="transmembrane region" description="Helical" evidence="1">
    <location>
        <begin position="78"/>
        <end position="97"/>
    </location>
</feature>
<reference evidence="2 3" key="1">
    <citation type="submission" date="2019-04" db="EMBL/GenBank/DDBJ databases">
        <title>Sphingomonas psychrotolerans sp. nov., isolated from soil in the Tianshan Mountains, Xinjiang, China.</title>
        <authorList>
            <person name="Luo Y."/>
            <person name="Sheng H."/>
        </authorList>
    </citation>
    <scope>NUCLEOTIDE SEQUENCE [LARGE SCALE GENOMIC DNA]</scope>
    <source>
        <strain evidence="2 3">KIS18-15</strain>
    </source>
</reference>
<gene>
    <name evidence="2" type="ORF">E5A74_09890</name>
</gene>
<evidence type="ECO:0000313" key="2">
    <source>
        <dbReference type="EMBL" id="TGX43453.1"/>
    </source>
</evidence>
<evidence type="ECO:0000256" key="1">
    <source>
        <dbReference type="SAM" id="Phobius"/>
    </source>
</evidence>
<sequence>MFDSKGAFTRQFTQAEGGYIYYPSAKSGGKLVTAEEYRKLAQGWSMVSTGKVAGILFLAVIAWTALSQTFSLPDGLETVFIASCVTCVALWVLWVAFAPRRLVRDRPAITPPRPASQARRQVRALLTWQSVIFALLFGGVMFLGSLRVSEPDVETWAWRIGGGALFGLYLWIGFQKLRDR</sequence>
<proteinExistence type="predicted"/>
<dbReference type="OrthoDB" id="7570732at2"/>
<evidence type="ECO:0000313" key="3">
    <source>
        <dbReference type="Proteomes" id="UP000309848"/>
    </source>
</evidence>
<keyword evidence="1" id="KW-0812">Transmembrane</keyword>
<keyword evidence="1" id="KW-0472">Membrane</keyword>
<accession>A0A4S1WL36</accession>
<feature type="transmembrane region" description="Helical" evidence="1">
    <location>
        <begin position="125"/>
        <end position="144"/>
    </location>
</feature>
<dbReference type="Proteomes" id="UP000309848">
    <property type="component" value="Unassembled WGS sequence"/>
</dbReference>
<dbReference type="AlphaFoldDB" id="A0A4S1WL36"/>
<keyword evidence="1" id="KW-1133">Transmembrane helix</keyword>
<comment type="caution">
    <text evidence="2">The sequence shown here is derived from an EMBL/GenBank/DDBJ whole genome shotgun (WGS) entry which is preliminary data.</text>
</comment>
<keyword evidence="3" id="KW-1185">Reference proteome</keyword>
<name>A0A4S1WL36_9SPHN</name>
<dbReference type="RefSeq" id="WP_135984304.1">
    <property type="nucleotide sequence ID" value="NZ_JAASQM010000002.1"/>
</dbReference>
<dbReference type="EMBL" id="SRXU01000003">
    <property type="protein sequence ID" value="TGX43453.1"/>
    <property type="molecule type" value="Genomic_DNA"/>
</dbReference>
<protein>
    <submittedName>
        <fullName evidence="2">Uncharacterized protein</fullName>
    </submittedName>
</protein>